<proteinExistence type="predicted"/>
<protein>
    <submittedName>
        <fullName evidence="2">DUF3035 domain-containing protein</fullName>
    </submittedName>
</protein>
<organism evidence="2 3">
    <name type="scientific">Celeribacter arenosi</name>
    <dbReference type="NCBI Taxonomy" id="792649"/>
    <lineage>
        <taxon>Bacteria</taxon>
        <taxon>Pseudomonadati</taxon>
        <taxon>Pseudomonadota</taxon>
        <taxon>Alphaproteobacteria</taxon>
        <taxon>Rhodobacterales</taxon>
        <taxon>Roseobacteraceae</taxon>
        <taxon>Celeribacter</taxon>
    </lineage>
</organism>
<comment type="caution">
    <text evidence="2">The sequence shown here is derived from an EMBL/GenBank/DDBJ whole genome shotgun (WGS) entry which is preliminary data.</text>
</comment>
<gene>
    <name evidence="2" type="ORF">GCM10022404_04550</name>
</gene>
<feature type="signal peptide" evidence="1">
    <location>
        <begin position="1"/>
        <end position="19"/>
    </location>
</feature>
<keyword evidence="3" id="KW-1185">Reference proteome</keyword>
<evidence type="ECO:0000313" key="3">
    <source>
        <dbReference type="Proteomes" id="UP001399917"/>
    </source>
</evidence>
<name>A0ABP7JWP2_9RHOB</name>
<feature type="chain" id="PRO_5047397859" evidence="1">
    <location>
        <begin position="20"/>
        <end position="163"/>
    </location>
</feature>
<sequence>MQLKALGRLVGILAFVGLAACAPKRDLTPGAVISGPDEFAIVPPKPLEAPESFAALPPPTPGGANLSDPNPKADAIIALGGRGEATGAPDGGIVSYASRFGVDPTIRADLAARDESFQKARRALPKWPWTKNRYERAYRGLALDPWQEWERLRALGVTVPTAP</sequence>
<reference evidence="3" key="1">
    <citation type="journal article" date="2019" name="Int. J. Syst. Evol. Microbiol.">
        <title>The Global Catalogue of Microorganisms (GCM) 10K type strain sequencing project: providing services to taxonomists for standard genome sequencing and annotation.</title>
        <authorList>
            <consortium name="The Broad Institute Genomics Platform"/>
            <consortium name="The Broad Institute Genome Sequencing Center for Infectious Disease"/>
            <person name="Wu L."/>
            <person name="Ma J."/>
        </authorList>
    </citation>
    <scope>NUCLEOTIDE SEQUENCE [LARGE SCALE GENOMIC DNA]</scope>
    <source>
        <strain evidence="3">JCM 17190</strain>
    </source>
</reference>
<accession>A0ABP7JWP2</accession>
<dbReference type="RefSeq" id="WP_344842922.1">
    <property type="nucleotide sequence ID" value="NZ_BAABDF010000003.1"/>
</dbReference>
<dbReference type="EMBL" id="BAABDF010000003">
    <property type="protein sequence ID" value="GAA3856695.1"/>
    <property type="molecule type" value="Genomic_DNA"/>
</dbReference>
<dbReference type="InterPro" id="IPR021395">
    <property type="entry name" value="DUF3035"/>
</dbReference>
<dbReference type="Proteomes" id="UP001399917">
    <property type="component" value="Unassembled WGS sequence"/>
</dbReference>
<evidence type="ECO:0000256" key="1">
    <source>
        <dbReference type="SAM" id="SignalP"/>
    </source>
</evidence>
<dbReference type="Pfam" id="PF11233">
    <property type="entry name" value="DUF3035"/>
    <property type="match status" value="1"/>
</dbReference>
<dbReference type="PROSITE" id="PS51257">
    <property type="entry name" value="PROKAR_LIPOPROTEIN"/>
    <property type="match status" value="1"/>
</dbReference>
<keyword evidence="1" id="KW-0732">Signal</keyword>
<evidence type="ECO:0000313" key="2">
    <source>
        <dbReference type="EMBL" id="GAA3856695.1"/>
    </source>
</evidence>